<dbReference type="Proteomes" id="UP000005801">
    <property type="component" value="Unassembled WGS sequence"/>
</dbReference>
<keyword evidence="2" id="KW-1185">Reference proteome</keyword>
<reference evidence="1 2" key="1">
    <citation type="submission" date="2007-06" db="EMBL/GenBank/DDBJ databases">
        <authorList>
            <person name="Shimkets L."/>
            <person name="Ferriera S."/>
            <person name="Johnson J."/>
            <person name="Kravitz S."/>
            <person name="Beeson K."/>
            <person name="Sutton G."/>
            <person name="Rogers Y.-H."/>
            <person name="Friedman R."/>
            <person name="Frazier M."/>
            <person name="Venter J.C."/>
        </authorList>
    </citation>
    <scope>NUCLEOTIDE SEQUENCE [LARGE SCALE GENOMIC DNA]</scope>
    <source>
        <strain evidence="1 2">SIR-1</strain>
    </source>
</reference>
<dbReference type="STRING" id="391625.PPSIR1_14685"/>
<sequence>MATVFSANHSSLLVDGDPVEGVQSVAFRVVTEREDIRAIGSDERVDVSFGLRTVNGEVVIRSTATVLDDRLAQRTSFSMVANLKKGQGADDPSRSYSFDDCYVETKHFAMGASGTAETTYVFTATRVREE</sequence>
<accession>A6GJP9</accession>
<gene>
    <name evidence="1" type="ORF">PPSIR1_14685</name>
</gene>
<proteinExistence type="predicted"/>
<evidence type="ECO:0000313" key="1">
    <source>
        <dbReference type="EMBL" id="EDM73911.1"/>
    </source>
</evidence>
<name>A6GJP9_9BACT</name>
<dbReference type="OrthoDB" id="4625025at2"/>
<dbReference type="EMBL" id="ABCS01000163">
    <property type="protein sequence ID" value="EDM73911.1"/>
    <property type="molecule type" value="Genomic_DNA"/>
</dbReference>
<protein>
    <submittedName>
        <fullName evidence="1">Uncharacterized protein</fullName>
    </submittedName>
</protein>
<dbReference type="AlphaFoldDB" id="A6GJP9"/>
<organism evidence="1 2">
    <name type="scientific">Plesiocystis pacifica SIR-1</name>
    <dbReference type="NCBI Taxonomy" id="391625"/>
    <lineage>
        <taxon>Bacteria</taxon>
        <taxon>Pseudomonadati</taxon>
        <taxon>Myxococcota</taxon>
        <taxon>Polyangia</taxon>
        <taxon>Nannocystales</taxon>
        <taxon>Nannocystaceae</taxon>
        <taxon>Plesiocystis</taxon>
    </lineage>
</organism>
<dbReference type="RefSeq" id="WP_006976935.1">
    <property type="nucleotide sequence ID" value="NZ_ABCS01000163.1"/>
</dbReference>
<evidence type="ECO:0000313" key="2">
    <source>
        <dbReference type="Proteomes" id="UP000005801"/>
    </source>
</evidence>
<comment type="caution">
    <text evidence="1">The sequence shown here is derived from an EMBL/GenBank/DDBJ whole genome shotgun (WGS) entry which is preliminary data.</text>
</comment>